<evidence type="ECO:0000313" key="3">
    <source>
        <dbReference type="EMBL" id="KAK3033866.1"/>
    </source>
</evidence>
<keyword evidence="4" id="KW-1185">Reference proteome</keyword>
<keyword evidence="1" id="KW-0479">Metal-binding</keyword>
<dbReference type="EMBL" id="JAVXUP010000220">
    <property type="protein sequence ID" value="KAK3033866.1"/>
    <property type="molecule type" value="Genomic_DNA"/>
</dbReference>
<sequence>MPCYVCGRTNHLARDCFYKRVEEYKPNGISSNSLRASRMSPALPHAKIIEFQDTTSRTGLSSNTFLAHVTLPMLAYPEIMTLYDKRSLLGIKSNNIAASSISPCETDALSIEFQATTSFTVICSKTLHAWPIHRKDEYMPNNAVWTNASPENPVFIMCPWRAKPVSRSERAPIALSKTGYVKLSAETPVACI</sequence>
<evidence type="ECO:0000256" key="1">
    <source>
        <dbReference type="PROSITE-ProRule" id="PRU00047"/>
    </source>
</evidence>
<evidence type="ECO:0000313" key="4">
    <source>
        <dbReference type="Proteomes" id="UP001188597"/>
    </source>
</evidence>
<organism evidence="3 4">
    <name type="scientific">Escallonia herrerae</name>
    <dbReference type="NCBI Taxonomy" id="1293975"/>
    <lineage>
        <taxon>Eukaryota</taxon>
        <taxon>Viridiplantae</taxon>
        <taxon>Streptophyta</taxon>
        <taxon>Embryophyta</taxon>
        <taxon>Tracheophyta</taxon>
        <taxon>Spermatophyta</taxon>
        <taxon>Magnoliopsida</taxon>
        <taxon>eudicotyledons</taxon>
        <taxon>Gunneridae</taxon>
        <taxon>Pentapetalae</taxon>
        <taxon>asterids</taxon>
        <taxon>campanulids</taxon>
        <taxon>Escalloniales</taxon>
        <taxon>Escalloniaceae</taxon>
        <taxon>Escallonia</taxon>
    </lineage>
</organism>
<name>A0AA88WTS5_9ASTE</name>
<feature type="domain" description="CCHC-type" evidence="2">
    <location>
        <begin position="3"/>
        <end position="16"/>
    </location>
</feature>
<dbReference type="InterPro" id="IPR001878">
    <property type="entry name" value="Znf_CCHC"/>
</dbReference>
<dbReference type="PROSITE" id="PS50158">
    <property type="entry name" value="ZF_CCHC"/>
    <property type="match status" value="1"/>
</dbReference>
<accession>A0AA88WTS5</accession>
<proteinExistence type="predicted"/>
<protein>
    <recommendedName>
        <fullName evidence="2">CCHC-type domain-containing protein</fullName>
    </recommendedName>
</protein>
<keyword evidence="1" id="KW-0863">Zinc-finger</keyword>
<dbReference type="Proteomes" id="UP001188597">
    <property type="component" value="Unassembled WGS sequence"/>
</dbReference>
<dbReference type="GO" id="GO:0003676">
    <property type="term" value="F:nucleic acid binding"/>
    <property type="evidence" value="ECO:0007669"/>
    <property type="project" value="InterPro"/>
</dbReference>
<dbReference type="Pfam" id="PF00098">
    <property type="entry name" value="zf-CCHC"/>
    <property type="match status" value="1"/>
</dbReference>
<keyword evidence="1" id="KW-0862">Zinc</keyword>
<gene>
    <name evidence="3" type="ORF">RJ639_032771</name>
</gene>
<comment type="caution">
    <text evidence="3">The sequence shown here is derived from an EMBL/GenBank/DDBJ whole genome shotgun (WGS) entry which is preliminary data.</text>
</comment>
<dbReference type="GO" id="GO:0008270">
    <property type="term" value="F:zinc ion binding"/>
    <property type="evidence" value="ECO:0007669"/>
    <property type="project" value="UniProtKB-KW"/>
</dbReference>
<evidence type="ECO:0000259" key="2">
    <source>
        <dbReference type="PROSITE" id="PS50158"/>
    </source>
</evidence>
<dbReference type="AlphaFoldDB" id="A0AA88WTS5"/>
<reference evidence="3" key="1">
    <citation type="submission" date="2022-12" db="EMBL/GenBank/DDBJ databases">
        <title>Draft genome assemblies for two species of Escallonia (Escalloniales).</title>
        <authorList>
            <person name="Chanderbali A."/>
            <person name="Dervinis C."/>
            <person name="Anghel I."/>
            <person name="Soltis D."/>
            <person name="Soltis P."/>
            <person name="Zapata F."/>
        </authorList>
    </citation>
    <scope>NUCLEOTIDE SEQUENCE</scope>
    <source>
        <strain evidence="3">UCBG64.0493</strain>
        <tissue evidence="3">Leaf</tissue>
    </source>
</reference>